<dbReference type="Proteomes" id="UP000294155">
    <property type="component" value="Unassembled WGS sequence"/>
</dbReference>
<dbReference type="EMBL" id="SEWE01000005">
    <property type="protein sequence ID" value="RYU82881.1"/>
    <property type="molecule type" value="Genomic_DNA"/>
</dbReference>
<feature type="domain" description="FAD/NAD(P)-binding" evidence="3">
    <location>
        <begin position="8"/>
        <end position="286"/>
    </location>
</feature>
<evidence type="ECO:0000259" key="3">
    <source>
        <dbReference type="Pfam" id="PF07992"/>
    </source>
</evidence>
<reference evidence="4 5" key="1">
    <citation type="submission" date="2019-02" db="EMBL/GenBank/DDBJ databases">
        <title>Bacterial novel species isolated from soil.</title>
        <authorList>
            <person name="Jung H.-Y."/>
        </authorList>
    </citation>
    <scope>NUCLEOTIDE SEQUENCE [LARGE SCALE GENOMIC DNA]</scope>
    <source>
        <strain evidence="4 5">1-3-3-3</strain>
    </source>
</reference>
<organism evidence="4 5">
    <name type="scientific">Hymenobacter persicinus</name>
    <dbReference type="NCBI Taxonomy" id="2025506"/>
    <lineage>
        <taxon>Bacteria</taxon>
        <taxon>Pseudomonadati</taxon>
        <taxon>Bacteroidota</taxon>
        <taxon>Cytophagia</taxon>
        <taxon>Cytophagales</taxon>
        <taxon>Hymenobacteraceae</taxon>
        <taxon>Hymenobacter</taxon>
    </lineage>
</organism>
<evidence type="ECO:0000313" key="4">
    <source>
        <dbReference type="EMBL" id="RYU82881.1"/>
    </source>
</evidence>
<name>A0A4Q5LEP4_9BACT</name>
<dbReference type="Pfam" id="PF07992">
    <property type="entry name" value="Pyr_redox_2"/>
    <property type="match status" value="1"/>
</dbReference>
<keyword evidence="5" id="KW-1185">Reference proteome</keyword>
<dbReference type="InterPro" id="IPR023753">
    <property type="entry name" value="FAD/NAD-binding_dom"/>
</dbReference>
<gene>
    <name evidence="4" type="ORF">EWM57_04100</name>
</gene>
<evidence type="ECO:0000313" key="5">
    <source>
        <dbReference type="Proteomes" id="UP000294155"/>
    </source>
</evidence>
<dbReference type="PANTHER" id="PTHR48105">
    <property type="entry name" value="THIOREDOXIN REDUCTASE 1-RELATED-RELATED"/>
    <property type="match status" value="1"/>
</dbReference>
<dbReference type="AlphaFoldDB" id="A0A4Q5LEP4"/>
<dbReference type="Gene3D" id="3.50.50.60">
    <property type="entry name" value="FAD/NAD(P)-binding domain"/>
    <property type="match status" value="2"/>
</dbReference>
<dbReference type="OrthoDB" id="9806179at2"/>
<keyword evidence="1" id="KW-0285">Flavoprotein</keyword>
<evidence type="ECO:0000256" key="2">
    <source>
        <dbReference type="ARBA" id="ARBA00023002"/>
    </source>
</evidence>
<dbReference type="PRINTS" id="PR00368">
    <property type="entry name" value="FADPNR"/>
</dbReference>
<evidence type="ECO:0000256" key="1">
    <source>
        <dbReference type="ARBA" id="ARBA00022630"/>
    </source>
</evidence>
<dbReference type="SUPFAM" id="SSF51905">
    <property type="entry name" value="FAD/NAD(P)-binding domain"/>
    <property type="match status" value="1"/>
</dbReference>
<sequence length="303" mass="32243">MEDPTFAEVLIIGGSYAGLAAAMSLGRALRRVIILDSGQPCNRSTPYAHNFLTQDGETPSAIRARARAQVLAYPTVTFVTGQAVAAVRRGPDFWVTTADNVVYRASKLIFATGVRDQLPDLPGFAECWGISVLHCPYCHGYEVHSQPLAVLGNGEAGYEYARLLRQWTPQLTLLTNGPSTLTAAQRQQLGAAGLGVEEGEVTALAHSAGQLEAVELKNGRRLAATALFARVPFEQHSLLPAALGCTRTEHGHLWVDELQQTSVAGVYAAGDATTPMRAVAVAVAAGTKAGSFVNHALIQARVW</sequence>
<proteinExistence type="predicted"/>
<dbReference type="InterPro" id="IPR050097">
    <property type="entry name" value="Ferredoxin-NADP_redctase_2"/>
</dbReference>
<comment type="caution">
    <text evidence="4">The sequence shown here is derived from an EMBL/GenBank/DDBJ whole genome shotgun (WGS) entry which is preliminary data.</text>
</comment>
<keyword evidence="2" id="KW-0560">Oxidoreductase</keyword>
<dbReference type="GO" id="GO:0016491">
    <property type="term" value="F:oxidoreductase activity"/>
    <property type="evidence" value="ECO:0007669"/>
    <property type="project" value="UniProtKB-KW"/>
</dbReference>
<dbReference type="InterPro" id="IPR036188">
    <property type="entry name" value="FAD/NAD-bd_sf"/>
</dbReference>
<accession>A0A4Q5LEP4</accession>
<dbReference type="PRINTS" id="PR00469">
    <property type="entry name" value="PNDRDTASEII"/>
</dbReference>
<dbReference type="RefSeq" id="WP_129919863.1">
    <property type="nucleotide sequence ID" value="NZ_SEWE01000005.1"/>
</dbReference>
<protein>
    <submittedName>
        <fullName evidence="4">NAD(P)/FAD-dependent oxidoreductase</fullName>
    </submittedName>
</protein>